<evidence type="ECO:0000256" key="1">
    <source>
        <dbReference type="ARBA" id="ARBA00009631"/>
    </source>
</evidence>
<dbReference type="Gene3D" id="1.10.418.10">
    <property type="entry name" value="Calponin-like domain"/>
    <property type="match status" value="1"/>
</dbReference>
<dbReference type="PANTHER" id="PTHR47385:SF12">
    <property type="entry name" value="CALPONIN-1"/>
    <property type="match status" value="1"/>
</dbReference>
<dbReference type="SMART" id="SM00033">
    <property type="entry name" value="CH"/>
    <property type="match status" value="1"/>
</dbReference>
<dbReference type="InterPro" id="IPR001997">
    <property type="entry name" value="Calponin/LIMCH1"/>
</dbReference>
<dbReference type="GO" id="GO:0051015">
    <property type="term" value="F:actin filament binding"/>
    <property type="evidence" value="ECO:0007669"/>
    <property type="project" value="TreeGrafter"/>
</dbReference>
<dbReference type="InterPro" id="IPR050606">
    <property type="entry name" value="Calponin-like"/>
</dbReference>
<dbReference type="PRINTS" id="PR00889">
    <property type="entry name" value="CALPONIN"/>
</dbReference>
<accession>A0A8B9HWU3</accession>
<evidence type="ECO:0000256" key="3">
    <source>
        <dbReference type="ARBA" id="ARBA00022737"/>
    </source>
</evidence>
<keyword evidence="3" id="KW-0677">Repeat</keyword>
<name>A0A8B9HWU3_ASTMX</name>
<organism evidence="9 10">
    <name type="scientific">Astyanax mexicanus</name>
    <name type="common">Blind cave fish</name>
    <name type="synonym">Astyanax fasciatus mexicanus</name>
    <dbReference type="NCBI Taxonomy" id="7994"/>
    <lineage>
        <taxon>Eukaryota</taxon>
        <taxon>Metazoa</taxon>
        <taxon>Chordata</taxon>
        <taxon>Craniata</taxon>
        <taxon>Vertebrata</taxon>
        <taxon>Euteleostomi</taxon>
        <taxon>Actinopterygii</taxon>
        <taxon>Neopterygii</taxon>
        <taxon>Teleostei</taxon>
        <taxon>Ostariophysi</taxon>
        <taxon>Characiformes</taxon>
        <taxon>Characoidei</taxon>
        <taxon>Acestrorhamphidae</taxon>
        <taxon>Acestrorhamphinae</taxon>
        <taxon>Astyanax</taxon>
    </lineage>
</organism>
<evidence type="ECO:0000313" key="9">
    <source>
        <dbReference type="Ensembl" id="ENSAMXP00005016009.1"/>
    </source>
</evidence>
<sequence>MAQQHFRSGPAFGLSAEVKSKLAQKYDPQKEEELRLWINEVTGRKVPDNFMEGLKDGVILCELINALQPGTVRKINNSSQNWHQTLLIQHASLLGVMLKENFGVKFTLGVVKHDKKYFLSPPPLSYSFLRSSNFVLFAQHIGAYFSGMTAPGTKRQIFDKKLDMESCDTATVSLQMGTNKVASQSGMTVYGLPRQVYDRKYCTYSEDYMDNGQDVREIDGYQYSD</sequence>
<reference evidence="9" key="1">
    <citation type="submission" date="2025-08" db="UniProtKB">
        <authorList>
            <consortium name="Ensembl"/>
        </authorList>
    </citation>
    <scope>IDENTIFICATION</scope>
</reference>
<dbReference type="PROSITE" id="PS50021">
    <property type="entry name" value="CH"/>
    <property type="match status" value="1"/>
</dbReference>
<dbReference type="GO" id="GO:0005516">
    <property type="term" value="F:calmodulin binding"/>
    <property type="evidence" value="ECO:0007669"/>
    <property type="project" value="UniProtKB-KW"/>
</dbReference>
<dbReference type="Pfam" id="PF00402">
    <property type="entry name" value="Calponin"/>
    <property type="match status" value="1"/>
</dbReference>
<dbReference type="GO" id="GO:0015629">
    <property type="term" value="C:actin cytoskeleton"/>
    <property type="evidence" value="ECO:0007669"/>
    <property type="project" value="TreeGrafter"/>
</dbReference>
<dbReference type="GO" id="GO:0007015">
    <property type="term" value="P:actin filament organization"/>
    <property type="evidence" value="ECO:0007669"/>
    <property type="project" value="TreeGrafter"/>
</dbReference>
<comment type="function">
    <text evidence="6 7">Thin filament-associated protein that is implicated in the regulation and modulation of smooth muscle contraction. It is capable of binding to actin, calmodulin and tropomyosin. The interaction of calponin with actin inhibits the actomyosin Mg-ATPase activity.</text>
</comment>
<evidence type="ECO:0000256" key="4">
    <source>
        <dbReference type="ARBA" id="ARBA00022860"/>
    </source>
</evidence>
<feature type="domain" description="Calponin-homology (CH)" evidence="8">
    <location>
        <begin position="28"/>
        <end position="145"/>
    </location>
</feature>
<dbReference type="InterPro" id="IPR003096">
    <property type="entry name" value="SM22_calponin"/>
</dbReference>
<protein>
    <recommendedName>
        <fullName evidence="7">Calponin</fullName>
    </recommendedName>
</protein>
<comment type="similarity">
    <text evidence="1 7">Belongs to the calponin family.</text>
</comment>
<dbReference type="PROSITE" id="PS01052">
    <property type="entry name" value="CALPONIN_1"/>
    <property type="match status" value="1"/>
</dbReference>
<dbReference type="Pfam" id="PF00307">
    <property type="entry name" value="CH"/>
    <property type="match status" value="1"/>
</dbReference>
<dbReference type="InterPro" id="IPR001715">
    <property type="entry name" value="CH_dom"/>
</dbReference>
<proteinExistence type="inferred from homology"/>
<dbReference type="PRINTS" id="PR00888">
    <property type="entry name" value="SM22CALPONIN"/>
</dbReference>
<dbReference type="Proteomes" id="UP000694621">
    <property type="component" value="Unplaced"/>
</dbReference>
<evidence type="ECO:0000256" key="6">
    <source>
        <dbReference type="ARBA" id="ARBA00025109"/>
    </source>
</evidence>
<evidence type="ECO:0000313" key="10">
    <source>
        <dbReference type="Proteomes" id="UP000694621"/>
    </source>
</evidence>
<dbReference type="PANTHER" id="PTHR47385">
    <property type="entry name" value="CALPONIN"/>
    <property type="match status" value="1"/>
</dbReference>
<dbReference type="SUPFAM" id="SSF47576">
    <property type="entry name" value="Calponin-homology domain, CH-domain"/>
    <property type="match status" value="1"/>
</dbReference>
<dbReference type="Ensembl" id="ENSAMXT00005017676.1">
    <property type="protein sequence ID" value="ENSAMXP00005016009.1"/>
    <property type="gene ID" value="ENSAMXG00005008367.1"/>
</dbReference>
<dbReference type="InterPro" id="IPR036872">
    <property type="entry name" value="CH_dom_sf"/>
</dbReference>
<evidence type="ECO:0000256" key="5">
    <source>
        <dbReference type="ARBA" id="ARBA00023203"/>
    </source>
</evidence>
<evidence type="ECO:0000256" key="2">
    <source>
        <dbReference type="ARBA" id="ARBA00022553"/>
    </source>
</evidence>
<keyword evidence="4 7" id="KW-0112">Calmodulin-binding</keyword>
<evidence type="ECO:0000259" key="8">
    <source>
        <dbReference type="PROSITE" id="PS50021"/>
    </source>
</evidence>
<dbReference type="PROSITE" id="PS51122">
    <property type="entry name" value="CALPONIN_2"/>
    <property type="match status" value="1"/>
</dbReference>
<keyword evidence="5 7" id="KW-0009">Actin-binding</keyword>
<dbReference type="GO" id="GO:0031032">
    <property type="term" value="P:actomyosin structure organization"/>
    <property type="evidence" value="ECO:0007669"/>
    <property type="project" value="InterPro"/>
</dbReference>
<evidence type="ECO:0000256" key="7">
    <source>
        <dbReference type="RuleBase" id="RU361224"/>
    </source>
</evidence>
<dbReference type="AlphaFoldDB" id="A0A8B9HWU3"/>
<dbReference type="InterPro" id="IPR000557">
    <property type="entry name" value="Calponin_repeat"/>
</dbReference>
<keyword evidence="2" id="KW-0597">Phosphoprotein</keyword>